<keyword evidence="2" id="KW-1185">Reference proteome</keyword>
<gene>
    <name evidence="1" type="ORF">F383_38563</name>
</gene>
<protein>
    <submittedName>
        <fullName evidence="1">Uncharacterized protein</fullName>
    </submittedName>
</protein>
<reference evidence="2" key="1">
    <citation type="submission" date="2014-09" db="EMBL/GenBank/DDBJ databases">
        <authorList>
            <person name="Mudge J."/>
            <person name="Ramaraj T."/>
            <person name="Lindquist I.E."/>
            <person name="Bharti A.K."/>
            <person name="Sundararajan A."/>
            <person name="Cameron C.T."/>
            <person name="Woodward J.E."/>
            <person name="May G.D."/>
            <person name="Brubaker C."/>
            <person name="Broadhvest J."/>
            <person name="Wilkins T.A."/>
        </authorList>
    </citation>
    <scope>NUCLEOTIDE SEQUENCE</scope>
    <source>
        <strain evidence="2">cv. AKA8401</strain>
    </source>
</reference>
<evidence type="ECO:0000313" key="2">
    <source>
        <dbReference type="Proteomes" id="UP000032142"/>
    </source>
</evidence>
<dbReference type="Proteomes" id="UP000032142">
    <property type="component" value="Unassembled WGS sequence"/>
</dbReference>
<evidence type="ECO:0000313" key="1">
    <source>
        <dbReference type="EMBL" id="KHF99701.1"/>
    </source>
</evidence>
<organism evidence="1 2">
    <name type="scientific">Gossypium arboreum</name>
    <name type="common">Tree cotton</name>
    <name type="synonym">Gossypium nanking</name>
    <dbReference type="NCBI Taxonomy" id="29729"/>
    <lineage>
        <taxon>Eukaryota</taxon>
        <taxon>Viridiplantae</taxon>
        <taxon>Streptophyta</taxon>
        <taxon>Embryophyta</taxon>
        <taxon>Tracheophyta</taxon>
        <taxon>Spermatophyta</taxon>
        <taxon>Magnoliopsida</taxon>
        <taxon>eudicotyledons</taxon>
        <taxon>Gunneridae</taxon>
        <taxon>Pentapetalae</taxon>
        <taxon>rosids</taxon>
        <taxon>malvids</taxon>
        <taxon>Malvales</taxon>
        <taxon>Malvaceae</taxon>
        <taxon>Malvoideae</taxon>
        <taxon>Gossypium</taxon>
    </lineage>
</organism>
<dbReference type="EMBL" id="JRRC01090637">
    <property type="protein sequence ID" value="KHF99701.1"/>
    <property type="molecule type" value="Genomic_DNA"/>
</dbReference>
<accession>A0A0B0MH44</accession>
<name>A0A0B0MH44_GOSAR</name>
<proteinExistence type="predicted"/>
<dbReference type="AlphaFoldDB" id="A0A0B0MH44"/>
<comment type="caution">
    <text evidence="1">The sequence shown here is derived from an EMBL/GenBank/DDBJ whole genome shotgun (WGS) entry which is preliminary data.</text>
</comment>
<sequence>MSLWQGQSTIYTGRSHARANLTALTTALSNRTLACHTGVSLPSPSLVQLGKGQF</sequence>